<dbReference type="InterPro" id="IPR004572">
    <property type="entry name" value="Protoporphyrinogen_oxidase"/>
</dbReference>
<dbReference type="PANTHER" id="PTHR42923">
    <property type="entry name" value="PROTOPORPHYRINOGEN OXIDASE"/>
    <property type="match status" value="1"/>
</dbReference>
<keyword evidence="7 11" id="KW-0285">Flavoprotein</keyword>
<protein>
    <recommendedName>
        <fullName evidence="6 11">Coproporphyrinogen III oxidase</fullName>
        <ecNumber evidence="5 11">1.3.3.15</ecNumber>
    </recommendedName>
</protein>
<comment type="pathway">
    <text evidence="3 11">Porphyrin-containing compound metabolism; protoheme biosynthesis.</text>
</comment>
<evidence type="ECO:0000256" key="6">
    <source>
        <dbReference type="ARBA" id="ARBA00019046"/>
    </source>
</evidence>
<evidence type="ECO:0000256" key="1">
    <source>
        <dbReference type="ARBA" id="ARBA00001755"/>
    </source>
</evidence>
<sequence>MSEQQDIVIVGGGLTGLSAAYYAWSKAAASGKMPRIAIVEQSGRLGGKIDTLHRDGCVIERGPDSFLARKLPMVELAQALGMEDDLVATNPKAKKTYILCHGKLHPMPKGLVLGIPTDTQAFLKTGLISPKGKLKAMRDLVIEPNMSTEDESLGHFLNRRLGQEVTENISEPLLAGIYAGDMSKLSLKATFPQFAEVEREYGSLIKGMQATRRKGQSVPGLPDVAKGTMFLTFKDGLGSLVSKLEEVLQPHVTIVTGASVTNIKQLVEGGYELDLSNDHQIQAEQVIVTTPSFAASPLLKPYVNVEALDQIHYVSVANVVSAFDRSKLTGAWDDGTGFVIARHEGRAITAMTWTSTKWTHTSPEDTVLIRCYVGRAGDEERVDWPDEALKHTVLNELAELMHIQVEPRFMEVTRLKHSMPQYPVGHVEAIASLRAALKRELPGVAIAGGSYDGVGLPDCIRSGQLAGEAAVEAWISKQQTAAI</sequence>
<keyword evidence="10 11" id="KW-0350">Heme biosynthesis</keyword>
<comment type="catalytic activity">
    <reaction evidence="1">
        <text>coproporphyrinogen III + 3 O2 = coproporphyrin III + 3 H2O2</text>
        <dbReference type="Rhea" id="RHEA:43436"/>
        <dbReference type="ChEBI" id="CHEBI:15379"/>
        <dbReference type="ChEBI" id="CHEBI:16240"/>
        <dbReference type="ChEBI" id="CHEBI:57309"/>
        <dbReference type="ChEBI" id="CHEBI:131725"/>
        <dbReference type="EC" id="1.3.3.15"/>
    </reaction>
    <physiologicalReaction direction="left-to-right" evidence="1">
        <dbReference type="Rhea" id="RHEA:43437"/>
    </physiologicalReaction>
</comment>
<comment type="cofactor">
    <cofactor evidence="2 11">
        <name>FAD</name>
        <dbReference type="ChEBI" id="CHEBI:57692"/>
    </cofactor>
</comment>
<dbReference type="PANTHER" id="PTHR42923:SF3">
    <property type="entry name" value="PROTOPORPHYRINOGEN OXIDASE"/>
    <property type="match status" value="1"/>
</dbReference>
<evidence type="ECO:0000256" key="9">
    <source>
        <dbReference type="ARBA" id="ARBA00023002"/>
    </source>
</evidence>
<feature type="transmembrane region" description="Helical" evidence="12">
    <location>
        <begin position="7"/>
        <end position="24"/>
    </location>
</feature>
<evidence type="ECO:0000256" key="12">
    <source>
        <dbReference type="SAM" id="Phobius"/>
    </source>
</evidence>
<dbReference type="GO" id="GO:0006783">
    <property type="term" value="P:heme biosynthetic process"/>
    <property type="evidence" value="ECO:0007669"/>
    <property type="project" value="UniProtKB-UniRule"/>
</dbReference>
<dbReference type="AlphaFoldDB" id="A0A1X7LIJ4"/>
<comment type="similarity">
    <text evidence="4 11">Belongs to the protoporphyrinogen/coproporphyrinogen oxidase family. Coproporphyrinogen III oxidase subfamily.</text>
</comment>
<organism evidence="14 15">
    <name type="scientific">Paenibacillus aquistagni</name>
    <dbReference type="NCBI Taxonomy" id="1852522"/>
    <lineage>
        <taxon>Bacteria</taxon>
        <taxon>Bacillati</taxon>
        <taxon>Bacillota</taxon>
        <taxon>Bacilli</taxon>
        <taxon>Bacillales</taxon>
        <taxon>Paenibacillaceae</taxon>
        <taxon>Paenibacillus</taxon>
    </lineage>
</organism>
<evidence type="ECO:0000256" key="11">
    <source>
        <dbReference type="RuleBase" id="RU364052"/>
    </source>
</evidence>
<dbReference type="GO" id="GO:0004729">
    <property type="term" value="F:oxygen-dependent protoporphyrinogen oxidase activity"/>
    <property type="evidence" value="ECO:0007669"/>
    <property type="project" value="UniProtKB-UniRule"/>
</dbReference>
<keyword evidence="8 11" id="KW-0274">FAD</keyword>
<dbReference type="SUPFAM" id="SSF51905">
    <property type="entry name" value="FAD/NAD(P)-binding domain"/>
    <property type="match status" value="1"/>
</dbReference>
<proteinExistence type="inferred from homology"/>
<dbReference type="EC" id="1.3.3.15" evidence="5 11"/>
<keyword evidence="12" id="KW-0812">Transmembrane</keyword>
<dbReference type="Pfam" id="PF01593">
    <property type="entry name" value="Amino_oxidase"/>
    <property type="match status" value="1"/>
</dbReference>
<dbReference type="InterPro" id="IPR036188">
    <property type="entry name" value="FAD/NAD-bd_sf"/>
</dbReference>
<accession>A0A1X7LIJ4</accession>
<keyword evidence="15" id="KW-1185">Reference proteome</keyword>
<keyword evidence="11" id="KW-0963">Cytoplasm</keyword>
<dbReference type="EMBL" id="FXAZ01000005">
    <property type="protein sequence ID" value="SMG53671.1"/>
    <property type="molecule type" value="Genomic_DNA"/>
</dbReference>
<reference evidence="14 15" key="1">
    <citation type="submission" date="2017-04" db="EMBL/GenBank/DDBJ databases">
        <authorList>
            <person name="Afonso C.L."/>
            <person name="Miller P.J."/>
            <person name="Scott M.A."/>
            <person name="Spackman E."/>
            <person name="Goraichik I."/>
            <person name="Dimitrov K.M."/>
            <person name="Suarez D.L."/>
            <person name="Swayne D.E."/>
        </authorList>
    </citation>
    <scope>NUCLEOTIDE SEQUENCE [LARGE SCALE GENOMIC DNA]</scope>
    <source>
        <strain evidence="14 15">11</strain>
    </source>
</reference>
<dbReference type="NCBIfam" id="TIGR00562">
    <property type="entry name" value="proto_IX_ox"/>
    <property type="match status" value="1"/>
</dbReference>
<dbReference type="SUPFAM" id="SSF54373">
    <property type="entry name" value="FAD-linked reductases, C-terminal domain"/>
    <property type="match status" value="1"/>
</dbReference>
<evidence type="ECO:0000256" key="5">
    <source>
        <dbReference type="ARBA" id="ARBA00012402"/>
    </source>
</evidence>
<evidence type="ECO:0000256" key="8">
    <source>
        <dbReference type="ARBA" id="ARBA00022827"/>
    </source>
</evidence>
<dbReference type="GO" id="GO:0005737">
    <property type="term" value="C:cytoplasm"/>
    <property type="evidence" value="ECO:0007669"/>
    <property type="project" value="UniProtKB-SubCell"/>
</dbReference>
<evidence type="ECO:0000259" key="13">
    <source>
        <dbReference type="Pfam" id="PF01593"/>
    </source>
</evidence>
<dbReference type="Gene3D" id="3.50.50.60">
    <property type="entry name" value="FAD/NAD(P)-binding domain"/>
    <property type="match status" value="1"/>
</dbReference>
<feature type="domain" description="Amine oxidase" evidence="13">
    <location>
        <begin position="14"/>
        <end position="466"/>
    </location>
</feature>
<dbReference type="STRING" id="1852522.SAMN06295960_3544"/>
<evidence type="ECO:0000256" key="3">
    <source>
        <dbReference type="ARBA" id="ARBA00004744"/>
    </source>
</evidence>
<name>A0A1X7LIJ4_9BACL</name>
<dbReference type="Gene3D" id="3.90.660.20">
    <property type="entry name" value="Protoporphyrinogen oxidase, mitochondrial, domain 2"/>
    <property type="match status" value="1"/>
</dbReference>
<evidence type="ECO:0000256" key="7">
    <source>
        <dbReference type="ARBA" id="ARBA00022630"/>
    </source>
</evidence>
<gene>
    <name evidence="14" type="ORF">SAMN06295960_3544</name>
</gene>
<comment type="subcellular location">
    <subcellularLocation>
        <location evidence="11">Cytoplasm</location>
    </subcellularLocation>
</comment>
<evidence type="ECO:0000256" key="2">
    <source>
        <dbReference type="ARBA" id="ARBA00001974"/>
    </source>
</evidence>
<evidence type="ECO:0000256" key="4">
    <source>
        <dbReference type="ARBA" id="ARBA00008310"/>
    </source>
</evidence>
<dbReference type="Gene3D" id="1.10.3110.10">
    <property type="entry name" value="protoporphyrinogen ix oxidase, domain 3"/>
    <property type="match status" value="1"/>
</dbReference>
<dbReference type="Proteomes" id="UP000193834">
    <property type="component" value="Unassembled WGS sequence"/>
</dbReference>
<dbReference type="InterPro" id="IPR002937">
    <property type="entry name" value="Amino_oxidase"/>
</dbReference>
<dbReference type="InterPro" id="IPR050464">
    <property type="entry name" value="Zeta_carotene_desat/Oxidored"/>
</dbReference>
<evidence type="ECO:0000313" key="14">
    <source>
        <dbReference type="EMBL" id="SMG53671.1"/>
    </source>
</evidence>
<comment type="function">
    <text evidence="11">Involved in coproporphyrin-dependent heme b biosynthesis. Catalyzes the oxidation of coproporphyrinogen III to coproporphyrin III.</text>
</comment>
<evidence type="ECO:0000313" key="15">
    <source>
        <dbReference type="Proteomes" id="UP000193834"/>
    </source>
</evidence>
<keyword evidence="9 11" id="KW-0560">Oxidoreductase</keyword>
<keyword evidence="12" id="KW-1133">Transmembrane helix</keyword>
<keyword evidence="12" id="KW-0472">Membrane</keyword>
<dbReference type="UniPathway" id="UPA00252"/>
<evidence type="ECO:0000256" key="10">
    <source>
        <dbReference type="ARBA" id="ARBA00023133"/>
    </source>
</evidence>